<dbReference type="Proteomes" id="UP001296776">
    <property type="component" value="Unassembled WGS sequence"/>
</dbReference>
<evidence type="ECO:0000313" key="3">
    <source>
        <dbReference type="Proteomes" id="UP001296776"/>
    </source>
</evidence>
<reference evidence="2" key="2">
    <citation type="journal article" date="2020" name="Microorganisms">
        <title>Osmotic Adaptation and Compatible Solute Biosynthesis of Phototrophic Bacteria as Revealed from Genome Analyses.</title>
        <authorList>
            <person name="Imhoff J.F."/>
            <person name="Rahn T."/>
            <person name="Kunzel S."/>
            <person name="Keller A."/>
            <person name="Neulinger S.C."/>
        </authorList>
    </citation>
    <scope>NUCLEOTIDE SEQUENCE</scope>
    <source>
        <strain evidence="2">DSM 11080</strain>
    </source>
</reference>
<dbReference type="AlphaFoldDB" id="A0AAJ0U5G6"/>
<dbReference type="SUPFAM" id="SSF160719">
    <property type="entry name" value="gpW/gp25-like"/>
    <property type="match status" value="1"/>
</dbReference>
<comment type="caution">
    <text evidence="2">The sequence shown here is derived from an EMBL/GenBank/DDBJ whole genome shotgun (WGS) entry which is preliminary data.</text>
</comment>
<gene>
    <name evidence="2" type="ORF">CKO40_13595</name>
</gene>
<evidence type="ECO:0000259" key="1">
    <source>
        <dbReference type="Pfam" id="PF04965"/>
    </source>
</evidence>
<accession>A0AAJ0U5G6</accession>
<dbReference type="RefSeq" id="WP_200346779.1">
    <property type="nucleotide sequence ID" value="NZ_NRSJ01000024.1"/>
</dbReference>
<protein>
    <recommendedName>
        <fullName evidence="1">IraD/Gp25-like domain-containing protein</fullName>
    </recommendedName>
</protein>
<evidence type="ECO:0000313" key="2">
    <source>
        <dbReference type="EMBL" id="MBK1705557.1"/>
    </source>
</evidence>
<dbReference type="PANTHER" id="PTHR38595:SF1">
    <property type="entry name" value="TYPE VI SECRETION SYSTEM COMPONENT TSSE1"/>
    <property type="match status" value="1"/>
</dbReference>
<name>A0AAJ0U5G6_9GAMM</name>
<proteinExistence type="predicted"/>
<dbReference type="EMBL" id="NRSJ01000024">
    <property type="protein sequence ID" value="MBK1705557.1"/>
    <property type="molecule type" value="Genomic_DNA"/>
</dbReference>
<dbReference type="InterPro" id="IPR053176">
    <property type="entry name" value="T6SS_TssE1-like"/>
</dbReference>
<dbReference type="InterPro" id="IPR007048">
    <property type="entry name" value="IraD/Gp25-like"/>
</dbReference>
<dbReference type="InterPro" id="IPR017737">
    <property type="entry name" value="TssE1-like"/>
</dbReference>
<organism evidence="2 3">
    <name type="scientific">Halochromatium glycolicum</name>
    <dbReference type="NCBI Taxonomy" id="85075"/>
    <lineage>
        <taxon>Bacteria</taxon>
        <taxon>Pseudomonadati</taxon>
        <taxon>Pseudomonadota</taxon>
        <taxon>Gammaproteobacteria</taxon>
        <taxon>Chromatiales</taxon>
        <taxon>Chromatiaceae</taxon>
        <taxon>Halochromatium</taxon>
    </lineage>
</organism>
<reference evidence="2" key="1">
    <citation type="submission" date="2017-08" db="EMBL/GenBank/DDBJ databases">
        <authorList>
            <person name="Imhoff J.F."/>
            <person name="Rahn T."/>
            <person name="Kuenzel S."/>
            <person name="Neulinger S.C."/>
        </authorList>
    </citation>
    <scope>NUCLEOTIDE SEQUENCE</scope>
    <source>
        <strain evidence="2">DSM 11080</strain>
    </source>
</reference>
<dbReference type="Pfam" id="PF04965">
    <property type="entry name" value="GPW_gp25"/>
    <property type="match status" value="1"/>
</dbReference>
<dbReference type="NCBIfam" id="TIGR03357">
    <property type="entry name" value="VI_zyme"/>
    <property type="match status" value="1"/>
</dbReference>
<sequence>MPELSLQERLQPSLLDRLTDDHPEERTEPPANHFLSVQQLRRFVQRDIGWLFNACNMEKAVSGYDEVERSVLNFGIPDLAGFTVSSLDIGVLEAAIRTALERYEPRLIRHSIRLHAELDPESMNHNTLILHIACDLWAQPAPLELVLRTALDFESGNVAVSDVSARS</sequence>
<feature type="domain" description="IraD/Gp25-like" evidence="1">
    <location>
        <begin position="39"/>
        <end position="140"/>
    </location>
</feature>
<keyword evidence="3" id="KW-1185">Reference proteome</keyword>
<dbReference type="PANTHER" id="PTHR38595">
    <property type="entry name" value="CYTOPLASMIC PROTEIN-RELATED"/>
    <property type="match status" value="1"/>
</dbReference>